<comment type="similarity">
    <text evidence="12">Belongs to the radical SAM superfamily. MoaA family.</text>
</comment>
<dbReference type="NCBIfam" id="TIGR02666">
    <property type="entry name" value="moaA"/>
    <property type="match status" value="1"/>
</dbReference>
<evidence type="ECO:0000256" key="8">
    <source>
        <dbReference type="ARBA" id="ARBA00023134"/>
    </source>
</evidence>
<dbReference type="InterPro" id="IPR013483">
    <property type="entry name" value="MoaA"/>
</dbReference>
<dbReference type="AlphaFoldDB" id="A0A0X8X6C5"/>
<dbReference type="SFLD" id="SFLDG01386">
    <property type="entry name" value="main_SPASM_domain-containing"/>
    <property type="match status" value="1"/>
</dbReference>
<dbReference type="SFLD" id="SFLDS00029">
    <property type="entry name" value="Radical_SAM"/>
    <property type="match status" value="1"/>
</dbReference>
<dbReference type="CDD" id="cd01335">
    <property type="entry name" value="Radical_SAM"/>
    <property type="match status" value="1"/>
</dbReference>
<feature type="binding site" evidence="12">
    <location>
        <position position="30"/>
    </location>
    <ligand>
        <name>[4Fe-4S] cluster</name>
        <dbReference type="ChEBI" id="CHEBI:49883"/>
        <label>1</label>
        <note>4Fe-4S-S-AdoMet</note>
    </ligand>
</feature>
<comment type="catalytic activity">
    <reaction evidence="11 12">
        <text>GTP + AH2 + S-adenosyl-L-methionine = (8S)-3',8-cyclo-7,8-dihydroguanosine 5'-triphosphate + 5'-deoxyadenosine + L-methionine + A + H(+)</text>
        <dbReference type="Rhea" id="RHEA:49576"/>
        <dbReference type="ChEBI" id="CHEBI:13193"/>
        <dbReference type="ChEBI" id="CHEBI:15378"/>
        <dbReference type="ChEBI" id="CHEBI:17319"/>
        <dbReference type="ChEBI" id="CHEBI:17499"/>
        <dbReference type="ChEBI" id="CHEBI:37565"/>
        <dbReference type="ChEBI" id="CHEBI:57844"/>
        <dbReference type="ChEBI" id="CHEBI:59789"/>
        <dbReference type="ChEBI" id="CHEBI:131766"/>
        <dbReference type="EC" id="4.1.99.22"/>
    </reaction>
</comment>
<feature type="domain" description="Radical SAM core" evidence="13">
    <location>
        <begin position="10"/>
        <end position="229"/>
    </location>
</feature>
<feature type="binding site" evidence="12">
    <location>
        <position position="194"/>
    </location>
    <ligand>
        <name>S-adenosyl-L-methionine</name>
        <dbReference type="ChEBI" id="CHEBI:59789"/>
    </ligand>
</feature>
<dbReference type="CDD" id="cd21117">
    <property type="entry name" value="Twitch_MoaA"/>
    <property type="match status" value="1"/>
</dbReference>
<accession>A0A0X8X6C5</accession>
<dbReference type="HAMAP" id="MF_01225_B">
    <property type="entry name" value="MoaA_B"/>
    <property type="match status" value="1"/>
</dbReference>
<feature type="binding site" evidence="12">
    <location>
        <position position="261"/>
    </location>
    <ligand>
        <name>[4Fe-4S] cluster</name>
        <dbReference type="ChEBI" id="CHEBI:49883"/>
        <label>2</label>
        <note>4Fe-4S-substrate</note>
    </ligand>
</feature>
<reference evidence="14" key="1">
    <citation type="submission" date="2016-02" db="EMBL/GenBank/DDBJ databases">
        <title>Halorhodospira halochloris DSM-1059 complete genome, version 2.</title>
        <authorList>
            <person name="Tsukatani Y."/>
        </authorList>
    </citation>
    <scope>NUCLEOTIDE SEQUENCE</scope>
    <source>
        <strain evidence="14">DSM 1059</strain>
    </source>
</reference>
<dbReference type="SMART" id="SM00729">
    <property type="entry name" value="Elp3"/>
    <property type="match status" value="1"/>
</dbReference>
<evidence type="ECO:0000256" key="4">
    <source>
        <dbReference type="ARBA" id="ARBA00022723"/>
    </source>
</evidence>
<evidence type="ECO:0000256" key="1">
    <source>
        <dbReference type="ARBA" id="ARBA00012167"/>
    </source>
</evidence>
<feature type="binding site" evidence="12">
    <location>
        <position position="278"/>
    </location>
    <ligand>
        <name>[4Fe-4S] cluster</name>
        <dbReference type="ChEBI" id="CHEBI:49883"/>
        <label>2</label>
        <note>4Fe-4S-substrate</note>
    </ligand>
</feature>
<comment type="subunit">
    <text evidence="12">Monomer and homodimer.</text>
</comment>
<name>A0A0X8X6C5_HALHR</name>
<feature type="binding site" evidence="12">
    <location>
        <position position="73"/>
    </location>
    <ligand>
        <name>S-adenosyl-L-methionine</name>
        <dbReference type="ChEBI" id="CHEBI:59789"/>
    </ligand>
</feature>
<sequence>MKRPAQLTDRFGRHINYLRLSVTDRCNLRCFYCVANKPIQRHKRHEVLSLEELERLANAFIQLGITKIRVTGGEPLVRRGVIGLIENLGRSSQLNELTLTTNGTQLCKYAQQLREAGVDRLNVSLDTLSRKRFKSRTGGNLDQALQGLEKARQCNYKRIKINALINASDNDDEVVQLIDFATANGFDITFIEEMPLTGSLHDPSEDQRFVSSQDIRSLLPISYRLIPTQISTGGPARYYQLADSNTASLIGFISARTEHFCHNCNRVRLTATGKMVPCLGQAHEVDLRHTIRNHPNDQSTLFEIIRSGIYRKPWGHNFNQPGYVAETQLRPMSTTGG</sequence>
<feature type="binding site" evidence="12">
    <location>
        <position position="32"/>
    </location>
    <ligand>
        <name>S-adenosyl-L-methionine</name>
        <dbReference type="ChEBI" id="CHEBI:59789"/>
    </ligand>
</feature>
<dbReference type="InterPro" id="IPR006638">
    <property type="entry name" value="Elp3/MiaA/NifB-like_rSAM"/>
</dbReference>
<gene>
    <name evidence="12" type="primary">moaA</name>
    <name evidence="14" type="synonym">moaA2</name>
    <name evidence="14" type="ORF">HH1059_22860</name>
</gene>
<dbReference type="InterPro" id="IPR050105">
    <property type="entry name" value="MoCo_biosynth_MoaA/MoaC"/>
</dbReference>
<dbReference type="SUPFAM" id="SSF102114">
    <property type="entry name" value="Radical SAM enzymes"/>
    <property type="match status" value="1"/>
</dbReference>
<feature type="binding site" evidence="12">
    <location>
        <position position="264"/>
    </location>
    <ligand>
        <name>[4Fe-4S] cluster</name>
        <dbReference type="ChEBI" id="CHEBI:49883"/>
        <label>2</label>
        <note>4Fe-4S-substrate</note>
    </ligand>
</feature>
<evidence type="ECO:0000256" key="5">
    <source>
        <dbReference type="ARBA" id="ARBA00022741"/>
    </source>
</evidence>
<feature type="binding site" evidence="12">
    <location>
        <position position="160"/>
    </location>
    <ligand>
        <name>GTP</name>
        <dbReference type="ChEBI" id="CHEBI:37565"/>
    </ligand>
</feature>
<comment type="cofactor">
    <cofactor evidence="12">
        <name>[4Fe-4S] cluster</name>
        <dbReference type="ChEBI" id="CHEBI:49883"/>
    </cofactor>
    <text evidence="12">Binds 2 [4Fe-4S] clusters. Binds 1 [4Fe-4S] cluster coordinated with 3 cysteines and an exchangeable S-adenosyl-L-methionine and 1 [4Fe-4S] cluster coordinated with 3 cysteines and the GTP-derived substrate.</text>
</comment>
<dbReference type="RefSeq" id="WP_096406097.1">
    <property type="nucleotide sequence ID" value="NZ_AP017372.2"/>
</dbReference>
<dbReference type="InterPro" id="IPR007197">
    <property type="entry name" value="rSAM"/>
</dbReference>
<dbReference type="GO" id="GO:0005525">
    <property type="term" value="F:GTP binding"/>
    <property type="evidence" value="ECO:0007669"/>
    <property type="project" value="UniProtKB-UniRule"/>
</dbReference>
<keyword evidence="10 12" id="KW-0456">Lyase</keyword>
<evidence type="ECO:0000256" key="2">
    <source>
        <dbReference type="ARBA" id="ARBA00022485"/>
    </source>
</evidence>
<evidence type="ECO:0000313" key="14">
    <source>
        <dbReference type="EMBL" id="BAU56356.1"/>
    </source>
</evidence>
<keyword evidence="7 12" id="KW-0411">Iron-sulfur</keyword>
<dbReference type="GO" id="GO:0051539">
    <property type="term" value="F:4 iron, 4 sulfur cluster binding"/>
    <property type="evidence" value="ECO:0007669"/>
    <property type="project" value="UniProtKB-UniRule"/>
</dbReference>
<dbReference type="InterPro" id="IPR040064">
    <property type="entry name" value="MoaA-like"/>
</dbReference>
<dbReference type="SFLD" id="SFLDG01383">
    <property type="entry name" value="cyclic_pyranopterin_phosphate"/>
    <property type="match status" value="1"/>
</dbReference>
<dbReference type="SFLD" id="SFLDG01067">
    <property type="entry name" value="SPASM/twitch_domain_containing"/>
    <property type="match status" value="1"/>
</dbReference>
<dbReference type="GO" id="GO:1904047">
    <property type="term" value="F:S-adenosyl-L-methionine binding"/>
    <property type="evidence" value="ECO:0007669"/>
    <property type="project" value="UniProtKB-UniRule"/>
</dbReference>
<dbReference type="InterPro" id="IPR010505">
    <property type="entry name" value="MoaA_twitch"/>
</dbReference>
<dbReference type="GO" id="GO:0006777">
    <property type="term" value="P:Mo-molybdopterin cofactor biosynthetic process"/>
    <property type="evidence" value="ECO:0007669"/>
    <property type="project" value="UniProtKB-UniRule"/>
</dbReference>
<evidence type="ECO:0000256" key="10">
    <source>
        <dbReference type="ARBA" id="ARBA00023239"/>
    </source>
</evidence>
<keyword evidence="8 12" id="KW-0342">GTP-binding</keyword>
<keyword evidence="6 12" id="KW-0408">Iron</keyword>
<evidence type="ECO:0000259" key="13">
    <source>
        <dbReference type="PROSITE" id="PS51918"/>
    </source>
</evidence>
<keyword evidence="15" id="KW-1185">Reference proteome</keyword>
<dbReference type="EMBL" id="AP017372">
    <property type="protein sequence ID" value="BAU56356.1"/>
    <property type="molecule type" value="Genomic_DNA"/>
</dbReference>
<dbReference type="GO" id="GO:0061798">
    <property type="term" value="F:GTP 3',8'-cyclase activity"/>
    <property type="evidence" value="ECO:0007669"/>
    <property type="project" value="UniProtKB-UniRule"/>
</dbReference>
<proteinExistence type="inferred from homology"/>
<evidence type="ECO:0000256" key="11">
    <source>
        <dbReference type="ARBA" id="ARBA00048697"/>
    </source>
</evidence>
<feature type="binding site" evidence="12">
    <location>
        <position position="33"/>
    </location>
    <ligand>
        <name>[4Fe-4S] cluster</name>
        <dbReference type="ChEBI" id="CHEBI:49883"/>
        <label>1</label>
        <note>4Fe-4S-S-AdoMet</note>
    </ligand>
</feature>
<keyword evidence="5 12" id="KW-0547">Nucleotide-binding</keyword>
<dbReference type="OrthoDB" id="9763993at2"/>
<dbReference type="EC" id="4.1.99.22" evidence="1 12"/>
<evidence type="ECO:0000256" key="12">
    <source>
        <dbReference type="HAMAP-Rule" id="MF_01225"/>
    </source>
</evidence>
<dbReference type="PANTHER" id="PTHR22960">
    <property type="entry name" value="MOLYBDOPTERIN COFACTOR SYNTHESIS PROTEIN A"/>
    <property type="match status" value="1"/>
</dbReference>
<dbReference type="UniPathway" id="UPA00344"/>
<evidence type="ECO:0000256" key="3">
    <source>
        <dbReference type="ARBA" id="ARBA00022691"/>
    </source>
</evidence>
<dbReference type="GO" id="GO:0061799">
    <property type="term" value="F:cyclic pyranopterin monophosphate synthase activity"/>
    <property type="evidence" value="ECO:0007669"/>
    <property type="project" value="TreeGrafter"/>
</dbReference>
<dbReference type="Pfam" id="PF06463">
    <property type="entry name" value="Mob_synth_C"/>
    <property type="match status" value="1"/>
</dbReference>
<dbReference type="Gene3D" id="3.20.20.70">
    <property type="entry name" value="Aldolase class I"/>
    <property type="match status" value="1"/>
</dbReference>
<evidence type="ECO:0000256" key="9">
    <source>
        <dbReference type="ARBA" id="ARBA00023150"/>
    </source>
</evidence>
<organism evidence="14 15">
    <name type="scientific">Halorhodospira halochloris</name>
    <name type="common">Ectothiorhodospira halochloris</name>
    <dbReference type="NCBI Taxonomy" id="1052"/>
    <lineage>
        <taxon>Bacteria</taxon>
        <taxon>Pseudomonadati</taxon>
        <taxon>Pseudomonadota</taxon>
        <taxon>Gammaproteobacteria</taxon>
        <taxon>Chromatiales</taxon>
        <taxon>Ectothiorhodospiraceae</taxon>
        <taxon>Halorhodospira</taxon>
    </lineage>
</organism>
<feature type="binding site" evidence="12">
    <location>
        <begin position="266"/>
        <end position="268"/>
    </location>
    <ligand>
        <name>GTP</name>
        <dbReference type="ChEBI" id="CHEBI:37565"/>
    </ligand>
</feature>
<dbReference type="InterPro" id="IPR058240">
    <property type="entry name" value="rSAM_sf"/>
</dbReference>
<dbReference type="Proteomes" id="UP000218890">
    <property type="component" value="Chromosome"/>
</dbReference>
<evidence type="ECO:0000313" key="15">
    <source>
        <dbReference type="Proteomes" id="UP000218890"/>
    </source>
</evidence>
<feature type="binding site" evidence="12">
    <location>
        <position position="26"/>
    </location>
    <ligand>
        <name>[4Fe-4S] cluster</name>
        <dbReference type="ChEBI" id="CHEBI:49883"/>
        <label>1</label>
        <note>4Fe-4S-S-AdoMet</note>
    </ligand>
</feature>
<dbReference type="PROSITE" id="PS01305">
    <property type="entry name" value="MOAA_NIFB_PQQE"/>
    <property type="match status" value="1"/>
</dbReference>
<feature type="binding site" evidence="12">
    <location>
        <position position="100"/>
    </location>
    <ligand>
        <name>GTP</name>
        <dbReference type="ChEBI" id="CHEBI:37565"/>
    </ligand>
</feature>
<keyword evidence="9 12" id="KW-0501">Molybdenum cofactor biosynthesis</keyword>
<dbReference type="PROSITE" id="PS51918">
    <property type="entry name" value="RADICAL_SAM"/>
    <property type="match status" value="1"/>
</dbReference>
<feature type="binding site" evidence="12">
    <location>
        <position position="124"/>
    </location>
    <ligand>
        <name>S-adenosyl-L-methionine</name>
        <dbReference type="ChEBI" id="CHEBI:59789"/>
    </ligand>
</feature>
<dbReference type="KEGG" id="hhk:HH1059_22860"/>
<protein>
    <recommendedName>
        <fullName evidence="1 12">GTP 3',8-cyclase</fullName>
        <ecNumber evidence="1 12">4.1.99.22</ecNumber>
    </recommendedName>
    <alternativeName>
        <fullName evidence="12">Molybdenum cofactor biosynthesis protein A</fullName>
    </alternativeName>
</protein>
<dbReference type="PANTHER" id="PTHR22960:SF0">
    <property type="entry name" value="MOLYBDENUM COFACTOR BIOSYNTHESIS PROTEIN 1"/>
    <property type="match status" value="1"/>
</dbReference>
<keyword evidence="4 12" id="KW-0479">Metal-binding</keyword>
<comment type="function">
    <text evidence="12">Catalyzes the cyclization of GTP to (8S)-3',8-cyclo-7,8-dihydroguanosine 5'-triphosphate.</text>
</comment>
<comment type="pathway">
    <text evidence="12">Cofactor biosynthesis; molybdopterin biosynthesis.</text>
</comment>
<dbReference type="InterPro" id="IPR000385">
    <property type="entry name" value="MoaA_NifB_PqqE_Fe-S-bd_CS"/>
</dbReference>
<keyword evidence="2 12" id="KW-0004">4Fe-4S</keyword>
<dbReference type="Pfam" id="PF04055">
    <property type="entry name" value="Radical_SAM"/>
    <property type="match status" value="1"/>
</dbReference>
<dbReference type="InterPro" id="IPR013785">
    <property type="entry name" value="Aldolase_TIM"/>
</dbReference>
<feature type="binding site" evidence="12">
    <location>
        <position position="69"/>
    </location>
    <ligand>
        <name>GTP</name>
        <dbReference type="ChEBI" id="CHEBI:37565"/>
    </ligand>
</feature>
<keyword evidence="3 12" id="KW-0949">S-adenosyl-L-methionine</keyword>
<feature type="binding site" evidence="12">
    <location>
        <position position="19"/>
    </location>
    <ligand>
        <name>GTP</name>
        <dbReference type="ChEBI" id="CHEBI:37565"/>
    </ligand>
</feature>
<dbReference type="GO" id="GO:0046872">
    <property type="term" value="F:metal ion binding"/>
    <property type="evidence" value="ECO:0007669"/>
    <property type="project" value="UniProtKB-KW"/>
</dbReference>
<evidence type="ECO:0000256" key="7">
    <source>
        <dbReference type="ARBA" id="ARBA00023014"/>
    </source>
</evidence>
<evidence type="ECO:0000256" key="6">
    <source>
        <dbReference type="ARBA" id="ARBA00023004"/>
    </source>
</evidence>